<evidence type="ECO:0000256" key="1">
    <source>
        <dbReference type="SAM" id="SignalP"/>
    </source>
</evidence>
<feature type="signal peptide" evidence="1">
    <location>
        <begin position="1"/>
        <end position="22"/>
    </location>
</feature>
<dbReference type="PROSITE" id="PS51257">
    <property type="entry name" value="PROKAR_LIPOPROTEIN"/>
    <property type="match status" value="1"/>
</dbReference>
<proteinExistence type="predicted"/>
<accession>A0A937FEP7</accession>
<keyword evidence="3" id="KW-1185">Reference proteome</keyword>
<feature type="chain" id="PRO_5037682753" evidence="1">
    <location>
        <begin position="23"/>
        <end position="211"/>
    </location>
</feature>
<organism evidence="2 3">
    <name type="scientific">Fulvivirga sediminis</name>
    <dbReference type="NCBI Taxonomy" id="2803949"/>
    <lineage>
        <taxon>Bacteria</taxon>
        <taxon>Pseudomonadati</taxon>
        <taxon>Bacteroidota</taxon>
        <taxon>Cytophagia</taxon>
        <taxon>Cytophagales</taxon>
        <taxon>Fulvivirgaceae</taxon>
        <taxon>Fulvivirga</taxon>
    </lineage>
</organism>
<evidence type="ECO:0000313" key="3">
    <source>
        <dbReference type="Proteomes" id="UP000659388"/>
    </source>
</evidence>
<reference evidence="2" key="1">
    <citation type="submission" date="2021-01" db="EMBL/GenBank/DDBJ databases">
        <title>Fulvivirga kasyanovii gen. nov., sp nov., a novel member of the phylum Bacteroidetes isolated from seawater in a mussel farm.</title>
        <authorList>
            <person name="Zhao L.-H."/>
            <person name="Wang Z.-J."/>
        </authorList>
    </citation>
    <scope>NUCLEOTIDE SEQUENCE</scope>
    <source>
        <strain evidence="2">2943</strain>
    </source>
</reference>
<evidence type="ECO:0000313" key="2">
    <source>
        <dbReference type="EMBL" id="MBL3659013.1"/>
    </source>
</evidence>
<dbReference type="RefSeq" id="WP_202246805.1">
    <property type="nucleotide sequence ID" value="NZ_JAESIY010000023.1"/>
</dbReference>
<gene>
    <name evidence="2" type="ORF">JL102_22895</name>
</gene>
<dbReference type="Proteomes" id="UP000659388">
    <property type="component" value="Unassembled WGS sequence"/>
</dbReference>
<protein>
    <submittedName>
        <fullName evidence="2">Uncharacterized protein</fullName>
    </submittedName>
</protein>
<dbReference type="EMBL" id="JAESIY010000023">
    <property type="protein sequence ID" value="MBL3659013.1"/>
    <property type="molecule type" value="Genomic_DNA"/>
</dbReference>
<keyword evidence="1" id="KW-0732">Signal</keyword>
<dbReference type="SUPFAM" id="SSF51004">
    <property type="entry name" value="C-terminal (heme d1) domain of cytochrome cd1-nitrite reductase"/>
    <property type="match status" value="1"/>
</dbReference>
<sequence>MKYKFLKLKTLAIAMAFLTACGDDDTTDVIEEQINFSEMESDWVRLSLLHDNKIEVMQANTGEISYTVEGELEEGSQYHTSNTGRYITIIERANNKVRFIDSGIVNHGDHGHEQPAKWLDLELDGPLPTHYSSSEGHIVIFNDGDGSITLIDENQLEIPSYQPKVFSFENTVAHHGAAIRLQNGKFAVTFNDKPGTIPGIVKLVDANGNVI</sequence>
<dbReference type="InterPro" id="IPR011048">
    <property type="entry name" value="Haem_d1_sf"/>
</dbReference>
<name>A0A937FEP7_9BACT</name>
<comment type="caution">
    <text evidence="2">The sequence shown here is derived from an EMBL/GenBank/DDBJ whole genome shotgun (WGS) entry which is preliminary data.</text>
</comment>
<dbReference type="AlphaFoldDB" id="A0A937FEP7"/>